<organism evidence="1">
    <name type="scientific">Arundo donax</name>
    <name type="common">Giant reed</name>
    <name type="synonym">Donax arundinaceus</name>
    <dbReference type="NCBI Taxonomy" id="35708"/>
    <lineage>
        <taxon>Eukaryota</taxon>
        <taxon>Viridiplantae</taxon>
        <taxon>Streptophyta</taxon>
        <taxon>Embryophyta</taxon>
        <taxon>Tracheophyta</taxon>
        <taxon>Spermatophyta</taxon>
        <taxon>Magnoliopsida</taxon>
        <taxon>Liliopsida</taxon>
        <taxon>Poales</taxon>
        <taxon>Poaceae</taxon>
        <taxon>PACMAD clade</taxon>
        <taxon>Arundinoideae</taxon>
        <taxon>Arundineae</taxon>
        <taxon>Arundo</taxon>
    </lineage>
</organism>
<proteinExistence type="predicted"/>
<evidence type="ECO:0000313" key="1">
    <source>
        <dbReference type="EMBL" id="JAE20254.1"/>
    </source>
</evidence>
<reference evidence="1" key="2">
    <citation type="journal article" date="2015" name="Data Brief">
        <title>Shoot transcriptome of the giant reed, Arundo donax.</title>
        <authorList>
            <person name="Barrero R.A."/>
            <person name="Guerrero F.D."/>
            <person name="Moolhuijzen P."/>
            <person name="Goolsby J.A."/>
            <person name="Tidwell J."/>
            <person name="Bellgard S.E."/>
            <person name="Bellgard M.I."/>
        </authorList>
    </citation>
    <scope>NUCLEOTIDE SEQUENCE</scope>
    <source>
        <tissue evidence="1">Shoot tissue taken approximately 20 cm above the soil surface</tissue>
    </source>
</reference>
<dbReference type="AlphaFoldDB" id="A0A0A9G9Y5"/>
<accession>A0A0A9G9Y5</accession>
<protein>
    <submittedName>
        <fullName evidence="1">Uncharacterized protein</fullName>
    </submittedName>
</protein>
<dbReference type="EMBL" id="GBRH01177642">
    <property type="protein sequence ID" value="JAE20254.1"/>
    <property type="molecule type" value="Transcribed_RNA"/>
</dbReference>
<sequence length="71" mass="7461">MEKSGTELVAPETDGPVVVSSACLEQASALSFSAMQESFNTVDFVVSVEALSCWATLLPPCSMCNLSGCWP</sequence>
<reference evidence="1" key="1">
    <citation type="submission" date="2014-09" db="EMBL/GenBank/DDBJ databases">
        <authorList>
            <person name="Magalhaes I.L.F."/>
            <person name="Oliveira U."/>
            <person name="Santos F.R."/>
            <person name="Vidigal T.H.D.A."/>
            <person name="Brescovit A.D."/>
            <person name="Santos A.J."/>
        </authorList>
    </citation>
    <scope>NUCLEOTIDE SEQUENCE</scope>
    <source>
        <tissue evidence="1">Shoot tissue taken approximately 20 cm above the soil surface</tissue>
    </source>
</reference>
<name>A0A0A9G9Y5_ARUDO</name>